<dbReference type="EMBL" id="MBFR01000101">
    <property type="protein sequence ID" value="PVU94089.1"/>
    <property type="molecule type" value="Genomic_DNA"/>
</dbReference>
<protein>
    <submittedName>
        <fullName evidence="1">Uncharacterized protein</fullName>
    </submittedName>
</protein>
<dbReference type="AlphaFoldDB" id="A0A2T9YP48"/>
<comment type="caution">
    <text evidence="1">The sequence shown here is derived from an EMBL/GenBank/DDBJ whole genome shotgun (WGS) entry which is preliminary data.</text>
</comment>
<accession>A0A2T9YP48</accession>
<proteinExistence type="predicted"/>
<dbReference type="Proteomes" id="UP000245383">
    <property type="component" value="Unassembled WGS sequence"/>
</dbReference>
<dbReference type="OrthoDB" id="10656769at2759"/>
<keyword evidence="2" id="KW-1185">Reference proteome</keyword>
<evidence type="ECO:0000313" key="1">
    <source>
        <dbReference type="EMBL" id="PVU94089.1"/>
    </source>
</evidence>
<gene>
    <name evidence="1" type="ORF">BB561_002804</name>
</gene>
<name>A0A2T9YP48_9FUNG</name>
<sequence length="201" mass="22480">MNEAIDSRILTTGDIVSILFDKKKSTREALVSLGVSVVWDSYEKMPQLNVLLSNDIDSNTEKQQMIVFWKPAGVSSIEIQSAAWSFSSLSTSEETQNIKSSLEMLDFINCSLTKRYLKNANGFIVANQIEKAAYGLVVALSGTKMVEWFENAVSNKKVEFEFTGLSHGKVDTIFLQDITQKKSLLHLTDNLSDDIDKEAIR</sequence>
<evidence type="ECO:0000313" key="2">
    <source>
        <dbReference type="Proteomes" id="UP000245383"/>
    </source>
</evidence>
<organism evidence="1 2">
    <name type="scientific">Smittium simulii</name>
    <dbReference type="NCBI Taxonomy" id="133385"/>
    <lineage>
        <taxon>Eukaryota</taxon>
        <taxon>Fungi</taxon>
        <taxon>Fungi incertae sedis</taxon>
        <taxon>Zoopagomycota</taxon>
        <taxon>Kickxellomycotina</taxon>
        <taxon>Harpellomycetes</taxon>
        <taxon>Harpellales</taxon>
        <taxon>Legeriomycetaceae</taxon>
        <taxon>Smittium</taxon>
    </lineage>
</organism>
<reference evidence="1 2" key="1">
    <citation type="journal article" date="2018" name="MBio">
        <title>Comparative Genomics Reveals the Core Gene Toolbox for the Fungus-Insect Symbiosis.</title>
        <authorList>
            <person name="Wang Y."/>
            <person name="Stata M."/>
            <person name="Wang W."/>
            <person name="Stajich J.E."/>
            <person name="White M.M."/>
            <person name="Moncalvo J.M."/>
        </authorList>
    </citation>
    <scope>NUCLEOTIDE SEQUENCE [LARGE SCALE GENOMIC DNA]</scope>
    <source>
        <strain evidence="1 2">SWE-8-4</strain>
    </source>
</reference>